<dbReference type="Proteomes" id="UP000712600">
    <property type="component" value="Unassembled WGS sequence"/>
</dbReference>
<dbReference type="Gene3D" id="3.30.70.330">
    <property type="match status" value="1"/>
</dbReference>
<protein>
    <recommendedName>
        <fullName evidence="3">RRM domain-containing protein</fullName>
    </recommendedName>
</protein>
<dbReference type="EMBL" id="QGKX02000095">
    <property type="protein sequence ID" value="KAF3574874.1"/>
    <property type="molecule type" value="Genomic_DNA"/>
</dbReference>
<gene>
    <name evidence="1" type="ORF">F2Q69_00063429</name>
</gene>
<evidence type="ECO:0008006" key="3">
    <source>
        <dbReference type="Google" id="ProtNLM"/>
    </source>
</evidence>
<name>A0A8S9RNM8_BRACR</name>
<dbReference type="InterPro" id="IPR012677">
    <property type="entry name" value="Nucleotide-bd_a/b_plait_sf"/>
</dbReference>
<reference evidence="1" key="1">
    <citation type="submission" date="2019-12" db="EMBL/GenBank/DDBJ databases">
        <title>Genome sequencing and annotation of Brassica cretica.</title>
        <authorList>
            <person name="Studholme D.J."/>
            <person name="Sarris P."/>
        </authorList>
    </citation>
    <scope>NUCLEOTIDE SEQUENCE</scope>
    <source>
        <strain evidence="1">PFS-109/04</strain>
        <tissue evidence="1">Leaf</tissue>
    </source>
</reference>
<evidence type="ECO:0000313" key="1">
    <source>
        <dbReference type="EMBL" id="KAF3574874.1"/>
    </source>
</evidence>
<organism evidence="1 2">
    <name type="scientific">Brassica cretica</name>
    <name type="common">Mustard</name>
    <dbReference type="NCBI Taxonomy" id="69181"/>
    <lineage>
        <taxon>Eukaryota</taxon>
        <taxon>Viridiplantae</taxon>
        <taxon>Streptophyta</taxon>
        <taxon>Embryophyta</taxon>
        <taxon>Tracheophyta</taxon>
        <taxon>Spermatophyta</taxon>
        <taxon>Magnoliopsida</taxon>
        <taxon>eudicotyledons</taxon>
        <taxon>Gunneridae</taxon>
        <taxon>Pentapetalae</taxon>
        <taxon>rosids</taxon>
        <taxon>malvids</taxon>
        <taxon>Brassicales</taxon>
        <taxon>Brassicaceae</taxon>
        <taxon>Brassiceae</taxon>
        <taxon>Brassica</taxon>
    </lineage>
</organism>
<dbReference type="SUPFAM" id="SSF54928">
    <property type="entry name" value="RNA-binding domain, RBD"/>
    <property type="match status" value="1"/>
</dbReference>
<proteinExistence type="predicted"/>
<dbReference type="AlphaFoldDB" id="A0A8S9RNM8"/>
<dbReference type="InterPro" id="IPR035979">
    <property type="entry name" value="RBD_domain_sf"/>
</dbReference>
<comment type="caution">
    <text evidence="1">The sequence shown here is derived from an EMBL/GenBank/DDBJ whole genome shotgun (WGS) entry which is preliminary data.</text>
</comment>
<evidence type="ECO:0000313" key="2">
    <source>
        <dbReference type="Proteomes" id="UP000712600"/>
    </source>
</evidence>
<sequence>MQESAIKVLESKDSDAEIRESSISRIAVKGYDTSLRREDVDGALREHFASCGNIIHVHVPIDESSGTLCRFVASSSKNLLVFLCVYRYALIYVNEEDEEKALSLDGSDMGGRILKIQSYAFHQNHLENFFDPMKEDKAYRIQHTILVTCDDISLRIDVIKTELEKYFSAIGSLVYRDVTESGAIKTNKKRKDTSRCHKANAKTESEIKRNLHNNSIKTTRLQGFELHNERPKALLDS</sequence>
<accession>A0A8S9RNM8</accession>
<dbReference type="GO" id="GO:0003676">
    <property type="term" value="F:nucleic acid binding"/>
    <property type="evidence" value="ECO:0007669"/>
    <property type="project" value="InterPro"/>
</dbReference>